<dbReference type="EMBL" id="RPOH01000003">
    <property type="protein sequence ID" value="RPH30895.1"/>
    <property type="molecule type" value="Genomic_DNA"/>
</dbReference>
<protein>
    <submittedName>
        <fullName evidence="8">MFS transporter</fullName>
    </submittedName>
</protein>
<keyword evidence="1" id="KW-1003">Cell membrane</keyword>
<dbReference type="PANTHER" id="PTHR23528:SF1">
    <property type="entry name" value="MAJOR FACILITATOR SUPERFAMILY (MFS) PROFILE DOMAIN-CONTAINING PROTEIN"/>
    <property type="match status" value="1"/>
</dbReference>
<dbReference type="OrthoDB" id="7584869at2"/>
<dbReference type="PANTHER" id="PTHR23528">
    <property type="match status" value="1"/>
</dbReference>
<reference evidence="8 9" key="1">
    <citation type="submission" date="2018-11" db="EMBL/GenBank/DDBJ databases">
        <title>Draft genome sequence of Buttiauxella warmboldiae CCUG 35512.</title>
        <authorList>
            <person name="Salva-Serra F."/>
            <person name="Marathe N."/>
            <person name="Moore E."/>
            <person name="Svensson L."/>
            <person name="Engstrom-Jakobsson H."/>
        </authorList>
    </citation>
    <scope>NUCLEOTIDE SEQUENCE [LARGE SCALE GENOMIC DNA]</scope>
    <source>
        <strain evidence="8 9">CCUG 35512</strain>
    </source>
</reference>
<keyword evidence="9" id="KW-1185">Reference proteome</keyword>
<feature type="transmembrane region" description="Helical" evidence="6">
    <location>
        <begin position="59"/>
        <end position="78"/>
    </location>
</feature>
<evidence type="ECO:0000256" key="1">
    <source>
        <dbReference type="ARBA" id="ARBA00022475"/>
    </source>
</evidence>
<keyword evidence="4 6" id="KW-0472">Membrane</keyword>
<dbReference type="SUPFAM" id="SSF103473">
    <property type="entry name" value="MFS general substrate transporter"/>
    <property type="match status" value="1"/>
</dbReference>
<feature type="transmembrane region" description="Helical" evidence="6">
    <location>
        <begin position="370"/>
        <end position="391"/>
    </location>
</feature>
<feature type="transmembrane region" description="Helical" evidence="6">
    <location>
        <begin position="275"/>
        <end position="293"/>
    </location>
</feature>
<feature type="transmembrane region" description="Helical" evidence="6">
    <location>
        <begin position="157"/>
        <end position="174"/>
    </location>
</feature>
<evidence type="ECO:0000259" key="7">
    <source>
        <dbReference type="PROSITE" id="PS50850"/>
    </source>
</evidence>
<dbReference type="Gene3D" id="1.20.1250.20">
    <property type="entry name" value="MFS general substrate transporter like domains"/>
    <property type="match status" value="2"/>
</dbReference>
<feature type="transmembrane region" description="Helical" evidence="6">
    <location>
        <begin position="195"/>
        <end position="217"/>
    </location>
</feature>
<feature type="domain" description="Major facilitator superfamily (MFS) profile" evidence="7">
    <location>
        <begin position="274"/>
        <end position="460"/>
    </location>
</feature>
<dbReference type="Proteomes" id="UP000268615">
    <property type="component" value="Unassembled WGS sequence"/>
</dbReference>
<proteinExistence type="predicted"/>
<evidence type="ECO:0000313" key="9">
    <source>
        <dbReference type="Proteomes" id="UP000268615"/>
    </source>
</evidence>
<feature type="transmembrane region" description="Helical" evidence="6">
    <location>
        <begin position="313"/>
        <end position="334"/>
    </location>
</feature>
<feature type="transmembrane region" description="Helical" evidence="6">
    <location>
        <begin position="437"/>
        <end position="456"/>
    </location>
</feature>
<evidence type="ECO:0000256" key="2">
    <source>
        <dbReference type="ARBA" id="ARBA00022692"/>
    </source>
</evidence>
<sequence>MRFTVTLSPELFFDFDIRAIRKITRREESNMSDKFAPSPPQTYDPVAGEGSSKKRYVRFLISLSTNFMFLLALYNAVISVFLPNQVQQITEASGGDKVAVLAVIMTVVSIFTFFDQPLAGALSDRTRSRFGRRTPWIVGGTFIGGVALAMVAHQTTIIGLTLFWVIAAVALNMAQGPLSASLPDRVEERRRGVASGFIGAAQTGGGTLGIIFGGWIANRDLAAGFYFFAVGIFVVSLASCLFNREQSSEGMPREPFCWKTFFTQFWVSPTKYPDFGWAFAGRFVMFLGYQLIVNYQLYILRDYINLSKSDSNVIIGVMASIQLVMLIISAVVSGYLSDKLQLRKPFVIISSIIMASAYLFPLFMQNEISMLIMAGVIGLGYGCYMSIDMALMTQVLPEKGANAGKDMGVLNIANKCPQMIVTPLGAFILSVTTSYSAVFIFAIAMVVLSACLIVPIKSVK</sequence>
<dbReference type="Pfam" id="PF07690">
    <property type="entry name" value="MFS_1"/>
    <property type="match status" value="1"/>
</dbReference>
<feature type="region of interest" description="Disordered" evidence="5">
    <location>
        <begin position="30"/>
        <end position="49"/>
    </location>
</feature>
<feature type="transmembrane region" description="Helical" evidence="6">
    <location>
        <begin position="346"/>
        <end position="364"/>
    </location>
</feature>
<keyword evidence="3 6" id="KW-1133">Transmembrane helix</keyword>
<dbReference type="InterPro" id="IPR020846">
    <property type="entry name" value="MFS_dom"/>
</dbReference>
<evidence type="ECO:0000256" key="4">
    <source>
        <dbReference type="ARBA" id="ARBA00023136"/>
    </source>
</evidence>
<name>A0A3N5DR02_9ENTR</name>
<organism evidence="8 9">
    <name type="scientific">Buttiauxella warmboldiae</name>
    <dbReference type="NCBI Taxonomy" id="82993"/>
    <lineage>
        <taxon>Bacteria</taxon>
        <taxon>Pseudomonadati</taxon>
        <taxon>Pseudomonadota</taxon>
        <taxon>Gammaproteobacteria</taxon>
        <taxon>Enterobacterales</taxon>
        <taxon>Enterobacteriaceae</taxon>
        <taxon>Buttiauxella</taxon>
    </lineage>
</organism>
<keyword evidence="2 6" id="KW-0812">Transmembrane</keyword>
<dbReference type="InterPro" id="IPR036259">
    <property type="entry name" value="MFS_trans_sf"/>
</dbReference>
<dbReference type="PROSITE" id="PS50850">
    <property type="entry name" value="MFS"/>
    <property type="match status" value="1"/>
</dbReference>
<feature type="transmembrane region" description="Helical" evidence="6">
    <location>
        <begin position="134"/>
        <end position="151"/>
    </location>
</feature>
<feature type="transmembrane region" description="Helical" evidence="6">
    <location>
        <begin position="98"/>
        <end position="114"/>
    </location>
</feature>
<gene>
    <name evidence="8" type="ORF">EHN07_01140</name>
</gene>
<evidence type="ECO:0000256" key="5">
    <source>
        <dbReference type="SAM" id="MobiDB-lite"/>
    </source>
</evidence>
<comment type="caution">
    <text evidence="8">The sequence shown here is derived from an EMBL/GenBank/DDBJ whole genome shotgun (WGS) entry which is preliminary data.</text>
</comment>
<evidence type="ECO:0000256" key="6">
    <source>
        <dbReference type="SAM" id="Phobius"/>
    </source>
</evidence>
<evidence type="ECO:0000256" key="3">
    <source>
        <dbReference type="ARBA" id="ARBA00022989"/>
    </source>
</evidence>
<feature type="transmembrane region" description="Helical" evidence="6">
    <location>
        <begin position="223"/>
        <end position="243"/>
    </location>
</feature>
<accession>A0A3N5DR02</accession>
<feature type="transmembrane region" description="Helical" evidence="6">
    <location>
        <begin position="412"/>
        <end position="431"/>
    </location>
</feature>
<dbReference type="InterPro" id="IPR011701">
    <property type="entry name" value="MFS"/>
</dbReference>
<dbReference type="AlphaFoldDB" id="A0A3N5DR02"/>
<dbReference type="GO" id="GO:0022857">
    <property type="term" value="F:transmembrane transporter activity"/>
    <property type="evidence" value="ECO:0007669"/>
    <property type="project" value="InterPro"/>
</dbReference>
<evidence type="ECO:0000313" key="8">
    <source>
        <dbReference type="EMBL" id="RPH30895.1"/>
    </source>
</evidence>